<feature type="domain" description="DUF4986" evidence="4">
    <location>
        <begin position="546"/>
        <end position="628"/>
    </location>
</feature>
<dbReference type="EMBL" id="BMGJ01000001">
    <property type="protein sequence ID" value="GGD51795.1"/>
    <property type="molecule type" value="Genomic_DNA"/>
</dbReference>
<dbReference type="InterPro" id="IPR046544">
    <property type="entry name" value="GH146_SB_dom"/>
</dbReference>
<evidence type="ECO:0000259" key="5">
    <source>
        <dbReference type="Pfam" id="PF20620"/>
    </source>
</evidence>
<evidence type="ECO:0000256" key="1">
    <source>
        <dbReference type="SAM" id="MobiDB-lite"/>
    </source>
</evidence>
<feature type="domain" description="Glycoside hydrolase GH146 substrate-binding" evidence="5">
    <location>
        <begin position="652"/>
        <end position="786"/>
    </location>
</feature>
<proteinExistence type="predicted"/>
<dbReference type="Pfam" id="PF20736">
    <property type="entry name" value="Glyco_hydro127M"/>
    <property type="match status" value="1"/>
</dbReference>
<dbReference type="InterPro" id="IPR012878">
    <property type="entry name" value="Beta-AFase-like_GH127_cat"/>
</dbReference>
<gene>
    <name evidence="7" type="ORF">GCM10011357_04630</name>
</gene>
<dbReference type="GO" id="GO:0016787">
    <property type="term" value="F:hydrolase activity"/>
    <property type="evidence" value="ECO:0007669"/>
    <property type="project" value="UniProtKB-KW"/>
</dbReference>
<evidence type="ECO:0000313" key="8">
    <source>
        <dbReference type="Proteomes" id="UP000614272"/>
    </source>
</evidence>
<evidence type="ECO:0000259" key="4">
    <source>
        <dbReference type="Pfam" id="PF16375"/>
    </source>
</evidence>
<keyword evidence="7" id="KW-0378">Hydrolase</keyword>
<dbReference type="Proteomes" id="UP000614272">
    <property type="component" value="Unassembled WGS sequence"/>
</dbReference>
<dbReference type="Pfam" id="PF07944">
    <property type="entry name" value="Beta-AFase-like_GH127_cat"/>
    <property type="match status" value="1"/>
</dbReference>
<dbReference type="PANTHER" id="PTHR31151">
    <property type="entry name" value="PROLINE-TRNA LIGASE (DUF1680)"/>
    <property type="match status" value="1"/>
</dbReference>
<evidence type="ECO:0000259" key="3">
    <source>
        <dbReference type="Pfam" id="PF07944"/>
    </source>
</evidence>
<dbReference type="InterPro" id="IPR049046">
    <property type="entry name" value="Beta-AFase-like_GH127_middle"/>
</dbReference>
<keyword evidence="2" id="KW-0732">Signal</keyword>
<comment type="caution">
    <text evidence="7">The sequence shown here is derived from an EMBL/GenBank/DDBJ whole genome shotgun (WGS) entry which is preliminary data.</text>
</comment>
<protein>
    <submittedName>
        <fullName evidence="7">Glycosyl hydrolase</fullName>
    </submittedName>
</protein>
<feature type="region of interest" description="Disordered" evidence="1">
    <location>
        <begin position="639"/>
        <end position="670"/>
    </location>
</feature>
<name>A0ABQ1QZ50_9ALTE</name>
<dbReference type="InterPro" id="IPR008928">
    <property type="entry name" value="6-hairpin_glycosidase_sf"/>
</dbReference>
<evidence type="ECO:0000256" key="2">
    <source>
        <dbReference type="SAM" id="SignalP"/>
    </source>
</evidence>
<sequence>MWRILALLCLVVGCRVQAVEHFALSQVQLEGGPFLHAQLKNIDYLLELKPERLLAPYLQEAGIETDSPAYGNWESSGLDGHIGGHYLSALSLGYAASGDKRLKQRLEQMLGAMRQAQLKQGKGYLGGIPDGGAMWQQIRAGNIDADLFSLNQRWVPFYNLHKVFAGLHDAYVIADIELAGVMLNELGQWLQELVSGLTDAQIQQLLITEHGGMNEVLADMHRLFPQQGYLQLARQFSHQQILEPLLDNQDRLNGLHANTQIPKIIGFLKVGRQSGEKSWYQAAQYFWNVVTGERSVSIGGNSVREHFHASDDFSDMISDVEGPETCNTYNMQKLSKLLFLDSGDSRYLDYYERAMYNHILSSQHPKHGGLVYFTPMRPGHYRKYSSVHDSMWCCVGSGIENHSKYAELIYAHDDNELLVNLFIPSRLNWQQQGLQLALETRFPDEEDVQLNIQSDADKAVRISIRQPRWANDAAMQLEINGEPVEAEQQRQGYLSITRRWQAGDKISFSLATAPRLEQLPDGSDYYSVLYGPVVLASKMSPFENEQLDFIADDSRMGHIADGPVCPPEAVPMILGDAQGFLASIERLPGTELGFSASQSLAKGEGIASKQVQLIPFFRLHDSRYQLYWPQFSEKDYRQQRQQARELARQQQQLQARTVDQISPGEQQPEAEHDFAGEQTGAGVNQGQHWRDASGWFGYKLRDQEHQGRILRLRYFAGDSGRKFRIMMNGLLLAEVELSAPQEGEFYEQDYVLSQEILKRADQQGHSLKFVAAKDSIAGGIYGIRLLTEKVGSE</sequence>
<keyword evidence="8" id="KW-1185">Reference proteome</keyword>
<dbReference type="RefSeq" id="WP_099034653.1">
    <property type="nucleotide sequence ID" value="NZ_BMGJ01000001.1"/>
</dbReference>
<evidence type="ECO:0000313" key="7">
    <source>
        <dbReference type="EMBL" id="GGD51795.1"/>
    </source>
</evidence>
<dbReference type="Pfam" id="PF20620">
    <property type="entry name" value="DUF6805"/>
    <property type="match status" value="1"/>
</dbReference>
<dbReference type="SUPFAM" id="SSF48208">
    <property type="entry name" value="Six-hairpin glycosidases"/>
    <property type="match status" value="1"/>
</dbReference>
<feature type="domain" description="Non-reducing end beta-L-arabinofuranosidase-like GH127 catalytic" evidence="3">
    <location>
        <begin position="26"/>
        <end position="406"/>
    </location>
</feature>
<accession>A0ABQ1QZ50</accession>
<feature type="signal peptide" evidence="2">
    <location>
        <begin position="1"/>
        <end position="18"/>
    </location>
</feature>
<organism evidence="7 8">
    <name type="scientific">Lacimicrobium alkaliphilum</name>
    <dbReference type="NCBI Taxonomy" id="1526571"/>
    <lineage>
        <taxon>Bacteria</taxon>
        <taxon>Pseudomonadati</taxon>
        <taxon>Pseudomonadota</taxon>
        <taxon>Gammaproteobacteria</taxon>
        <taxon>Alteromonadales</taxon>
        <taxon>Alteromonadaceae</taxon>
        <taxon>Lacimicrobium</taxon>
    </lineage>
</organism>
<feature type="chain" id="PRO_5047320786" evidence="2">
    <location>
        <begin position="19"/>
        <end position="793"/>
    </location>
</feature>
<dbReference type="Pfam" id="PF16375">
    <property type="entry name" value="DUF4986"/>
    <property type="match status" value="1"/>
</dbReference>
<reference evidence="8" key="1">
    <citation type="journal article" date="2019" name="Int. J. Syst. Evol. Microbiol.">
        <title>The Global Catalogue of Microorganisms (GCM) 10K type strain sequencing project: providing services to taxonomists for standard genome sequencing and annotation.</title>
        <authorList>
            <consortium name="The Broad Institute Genomics Platform"/>
            <consortium name="The Broad Institute Genome Sequencing Center for Infectious Disease"/>
            <person name="Wu L."/>
            <person name="Ma J."/>
        </authorList>
    </citation>
    <scope>NUCLEOTIDE SEQUENCE [LARGE SCALE GENOMIC DNA]</scope>
    <source>
        <strain evidence="8">CGMCC 1.12923</strain>
    </source>
</reference>
<feature type="domain" description="Non-reducing end beta-L-arabinofuranosidase-like GH127 middle" evidence="6">
    <location>
        <begin position="417"/>
        <end position="510"/>
    </location>
</feature>
<dbReference type="InterPro" id="IPR032275">
    <property type="entry name" value="DUF4986"/>
</dbReference>
<dbReference type="PANTHER" id="PTHR31151:SF0">
    <property type="entry name" value="PROLINE-TRNA LIGASE (DUF1680)"/>
    <property type="match status" value="1"/>
</dbReference>
<evidence type="ECO:0000259" key="6">
    <source>
        <dbReference type="Pfam" id="PF20736"/>
    </source>
</evidence>